<dbReference type="Proteomes" id="UP000078428">
    <property type="component" value="Unassembled WGS sequence"/>
</dbReference>
<keyword evidence="2" id="KW-1185">Reference proteome</keyword>
<dbReference type="Pfam" id="PF10722">
    <property type="entry name" value="YbjN"/>
    <property type="match status" value="1"/>
</dbReference>
<protein>
    <recommendedName>
        <fullName evidence="3">Diacylglyceryl transferase</fullName>
    </recommendedName>
</protein>
<evidence type="ECO:0000313" key="2">
    <source>
        <dbReference type="Proteomes" id="UP000078428"/>
    </source>
</evidence>
<dbReference type="AlphaFoldDB" id="A0A178MJ48"/>
<organism evidence="1 2">
    <name type="scientific">Paramagnetospirillum marisnigri</name>
    <dbReference type="NCBI Taxonomy" id="1285242"/>
    <lineage>
        <taxon>Bacteria</taxon>
        <taxon>Pseudomonadati</taxon>
        <taxon>Pseudomonadota</taxon>
        <taxon>Alphaproteobacteria</taxon>
        <taxon>Rhodospirillales</taxon>
        <taxon>Magnetospirillaceae</taxon>
        <taxon>Paramagnetospirillum</taxon>
    </lineage>
</organism>
<proteinExistence type="predicted"/>
<accession>A0A178MJ48</accession>
<dbReference type="RefSeq" id="WP_068494406.1">
    <property type="nucleotide sequence ID" value="NZ_LWQT01000077.1"/>
</dbReference>
<dbReference type="InterPro" id="IPR019660">
    <property type="entry name" value="Put_sensory_transdc_reg_YbjN"/>
</dbReference>
<gene>
    <name evidence="1" type="ORF">A6A04_05175</name>
</gene>
<evidence type="ECO:0000313" key="1">
    <source>
        <dbReference type="EMBL" id="OAN48148.1"/>
    </source>
</evidence>
<dbReference type="STRING" id="1285242.A6A04_05175"/>
<sequence length="168" mass="18676">MTLTAAYGDDDPAANPVDMVERIVSANDWAFDRRSDEELAAEVPGQWCNYSLYFAWREDMGAMHFTCAFDMKVPTPKRTAICELLALINEKLWLGHFGLWDEDCVPMFRHTSLLAGGAGLSPEQVEDLMDLAVAECERFYPAFQFVIWGGKSAREAVAASLLETAGEA</sequence>
<comment type="caution">
    <text evidence="1">The sequence shown here is derived from an EMBL/GenBank/DDBJ whole genome shotgun (WGS) entry which is preliminary data.</text>
</comment>
<evidence type="ECO:0008006" key="3">
    <source>
        <dbReference type="Google" id="ProtNLM"/>
    </source>
</evidence>
<reference evidence="1 2" key="1">
    <citation type="submission" date="2016-04" db="EMBL/GenBank/DDBJ databases">
        <title>Draft genome sequence of freshwater magnetotactic bacteria Magnetospirillum marisnigri SP-1 and Magnetospirillum moscoviense BB-1.</title>
        <authorList>
            <person name="Koziaeva V."/>
            <person name="Dziuba M.V."/>
            <person name="Ivanov T.M."/>
            <person name="Kuznetsov B."/>
            <person name="Grouzdev D.S."/>
        </authorList>
    </citation>
    <scope>NUCLEOTIDE SEQUENCE [LARGE SCALE GENOMIC DNA]</scope>
    <source>
        <strain evidence="1 2">SP-1</strain>
    </source>
</reference>
<name>A0A178MJ48_9PROT</name>
<dbReference type="OrthoDB" id="9792176at2"/>
<dbReference type="CDD" id="cd17033">
    <property type="entry name" value="DR1245-like"/>
    <property type="match status" value="1"/>
</dbReference>
<dbReference type="EMBL" id="LWQT01000077">
    <property type="protein sequence ID" value="OAN48148.1"/>
    <property type="molecule type" value="Genomic_DNA"/>
</dbReference>